<keyword evidence="6" id="KW-1133">Transmembrane helix</keyword>
<evidence type="ECO:0000256" key="2">
    <source>
        <dbReference type="ARBA" id="ARBA00006375"/>
    </source>
</evidence>
<proteinExistence type="inferred from homology"/>
<keyword evidence="7 8" id="KW-0472">Membrane</keyword>
<feature type="repeat" description="Solcar" evidence="8">
    <location>
        <begin position="108"/>
        <end position="196"/>
    </location>
</feature>
<evidence type="ECO:0000256" key="4">
    <source>
        <dbReference type="ARBA" id="ARBA00022692"/>
    </source>
</evidence>
<reference evidence="10 11" key="1">
    <citation type="submission" date="2024-06" db="EMBL/GenBank/DDBJ databases">
        <authorList>
            <person name="Kraege A."/>
            <person name="Thomma B."/>
        </authorList>
    </citation>
    <scope>NUCLEOTIDE SEQUENCE [LARGE SCALE GENOMIC DNA]</scope>
</reference>
<dbReference type="PANTHER" id="PTHR45618">
    <property type="entry name" value="MITOCHONDRIAL DICARBOXYLATE CARRIER-RELATED"/>
    <property type="match status" value="1"/>
</dbReference>
<evidence type="ECO:0000313" key="11">
    <source>
        <dbReference type="Proteomes" id="UP001497392"/>
    </source>
</evidence>
<keyword evidence="5" id="KW-0677">Repeat</keyword>
<evidence type="ECO:0000256" key="5">
    <source>
        <dbReference type="ARBA" id="ARBA00022737"/>
    </source>
</evidence>
<organism evidence="10 11">
    <name type="scientific">Coccomyxa viridis</name>
    <dbReference type="NCBI Taxonomy" id="1274662"/>
    <lineage>
        <taxon>Eukaryota</taxon>
        <taxon>Viridiplantae</taxon>
        <taxon>Chlorophyta</taxon>
        <taxon>core chlorophytes</taxon>
        <taxon>Trebouxiophyceae</taxon>
        <taxon>Trebouxiophyceae incertae sedis</taxon>
        <taxon>Coccomyxaceae</taxon>
        <taxon>Coccomyxa</taxon>
    </lineage>
</organism>
<comment type="caution">
    <text evidence="10">The sequence shown here is derived from an EMBL/GenBank/DDBJ whole genome shotgun (WGS) entry which is preliminary data.</text>
</comment>
<dbReference type="SUPFAM" id="SSF103506">
    <property type="entry name" value="Mitochondrial carrier"/>
    <property type="match status" value="1"/>
</dbReference>
<dbReference type="PRINTS" id="PR00784">
    <property type="entry name" value="MTUNCOUPLING"/>
</dbReference>
<dbReference type="InterPro" id="IPR050391">
    <property type="entry name" value="Mito_Metabolite_Transporter"/>
</dbReference>
<gene>
    <name evidence="10" type="primary">g1753</name>
    <name evidence="10" type="ORF">VP750_LOCUS1497</name>
</gene>
<name>A0ABP1FNZ0_9CHLO</name>
<keyword evidence="4 8" id="KW-0812">Transmembrane</keyword>
<evidence type="ECO:0000256" key="6">
    <source>
        <dbReference type="ARBA" id="ARBA00022989"/>
    </source>
</evidence>
<comment type="similarity">
    <text evidence="2 9">Belongs to the mitochondrial carrier (TC 2.A.29) family.</text>
</comment>
<dbReference type="InterPro" id="IPR018108">
    <property type="entry name" value="MCP_transmembrane"/>
</dbReference>
<feature type="repeat" description="Solcar" evidence="8">
    <location>
        <begin position="14"/>
        <end position="99"/>
    </location>
</feature>
<dbReference type="Gene3D" id="1.50.40.10">
    <property type="entry name" value="Mitochondrial carrier domain"/>
    <property type="match status" value="1"/>
</dbReference>
<dbReference type="EMBL" id="CAXHTA020000002">
    <property type="protein sequence ID" value="CAL5219838.1"/>
    <property type="molecule type" value="Genomic_DNA"/>
</dbReference>
<dbReference type="PROSITE" id="PS50920">
    <property type="entry name" value="SOLCAR"/>
    <property type="match status" value="3"/>
</dbReference>
<accession>A0ABP1FNZ0</accession>
<evidence type="ECO:0000256" key="8">
    <source>
        <dbReference type="PROSITE-ProRule" id="PRU00282"/>
    </source>
</evidence>
<keyword evidence="11" id="KW-1185">Reference proteome</keyword>
<dbReference type="InterPro" id="IPR002067">
    <property type="entry name" value="MCP"/>
</dbReference>
<evidence type="ECO:0000313" key="10">
    <source>
        <dbReference type="EMBL" id="CAL5219838.1"/>
    </source>
</evidence>
<keyword evidence="3 9" id="KW-0813">Transport</keyword>
<dbReference type="InterPro" id="IPR023395">
    <property type="entry name" value="MCP_dom_sf"/>
</dbReference>
<evidence type="ECO:0000256" key="9">
    <source>
        <dbReference type="RuleBase" id="RU000488"/>
    </source>
</evidence>
<protein>
    <submittedName>
        <fullName evidence="10">G1753 protein</fullName>
    </submittedName>
</protein>
<evidence type="ECO:0000256" key="1">
    <source>
        <dbReference type="ARBA" id="ARBA00004141"/>
    </source>
</evidence>
<comment type="subcellular location">
    <subcellularLocation>
        <location evidence="1">Membrane</location>
        <topology evidence="1">Multi-pass membrane protein</topology>
    </subcellularLocation>
</comment>
<dbReference type="Proteomes" id="UP001497392">
    <property type="component" value="Unassembled WGS sequence"/>
</dbReference>
<evidence type="ECO:0000256" key="7">
    <source>
        <dbReference type="ARBA" id="ARBA00023136"/>
    </source>
</evidence>
<dbReference type="Pfam" id="PF00153">
    <property type="entry name" value="Mito_carr"/>
    <property type="match status" value="3"/>
</dbReference>
<sequence>MSPPAKGKPLPLHKSIAASAIAACTAEALTLPLDTAKVRLQLQAKSSGPPLYKGLLGTVGTIAKQEGPAALWKGLEAGFHRQCLFGGLRIGMYEPVKTFYMGSNPGEAPFLTKVAAGLTTGALAIMIASPTDLVKVRMQSEQGGQKPRYPNARAAYPMIVKEEGFAGLWKGVTPNIGRNAIINAAELASYDSIKTALIKTGMFEDAMPCHLASGLGAGFFAVICGSPVDVVKSRLMGDKTGQYKGVLDCFAKSYRQGGLLTFYNGFLPNFARLGSWNCAMFLTVEQVKKLFQ</sequence>
<evidence type="ECO:0000256" key="3">
    <source>
        <dbReference type="ARBA" id="ARBA00022448"/>
    </source>
</evidence>
<feature type="repeat" description="Solcar" evidence="8">
    <location>
        <begin position="205"/>
        <end position="290"/>
    </location>
</feature>